<evidence type="ECO:0000259" key="1">
    <source>
        <dbReference type="Pfam" id="PF06812"/>
    </source>
</evidence>
<feature type="domain" description="ImpA N-terminal" evidence="1">
    <location>
        <begin position="9"/>
        <end position="131"/>
    </location>
</feature>
<protein>
    <submittedName>
        <fullName evidence="2">Type VI secretion protein</fullName>
    </submittedName>
</protein>
<dbReference type="PANTHER" id="PTHR37951:SF1">
    <property type="entry name" value="TYPE VI SECRETION SYSTEM COMPONENT TSSA1"/>
    <property type="match status" value="1"/>
</dbReference>
<gene>
    <name evidence="2" type="ORF">AC058_01435</name>
</gene>
<accession>A0A1V2V3E4</accession>
<dbReference type="EMBL" id="LFZS01000001">
    <property type="protein sequence ID" value="ONN56349.1"/>
    <property type="molecule type" value="Genomic_DNA"/>
</dbReference>
<dbReference type="PANTHER" id="PTHR37951">
    <property type="entry name" value="CYTOPLASMIC PROTEIN-RELATED"/>
    <property type="match status" value="1"/>
</dbReference>
<name>A0A1V2V3E4_9GAMM</name>
<proteinExistence type="predicted"/>
<dbReference type="RefSeq" id="WP_077168320.1">
    <property type="nucleotide sequence ID" value="NZ_LFZS01000001.1"/>
</dbReference>
<comment type="caution">
    <text evidence="2">The sequence shown here is derived from an EMBL/GenBank/DDBJ whole genome shotgun (WGS) entry which is preliminary data.</text>
</comment>
<organism evidence="2 3">
    <name type="scientific">Acinetobacter genomosp. 33YU</name>
    <dbReference type="NCBI Taxonomy" id="1675530"/>
    <lineage>
        <taxon>Bacteria</taxon>
        <taxon>Pseudomonadati</taxon>
        <taxon>Pseudomonadota</taxon>
        <taxon>Gammaproteobacteria</taxon>
        <taxon>Moraxellales</taxon>
        <taxon>Moraxellaceae</taxon>
        <taxon>Acinetobacter</taxon>
    </lineage>
</organism>
<keyword evidence="3" id="KW-1185">Reference proteome</keyword>
<dbReference type="InterPro" id="IPR017740">
    <property type="entry name" value="TssA-like"/>
</dbReference>
<dbReference type="AlphaFoldDB" id="A0A1V2V3E4"/>
<dbReference type="InterPro" id="IPR010657">
    <property type="entry name" value="ImpA_N"/>
</dbReference>
<dbReference type="Proteomes" id="UP000189376">
    <property type="component" value="Unassembled WGS sequence"/>
</dbReference>
<reference evidence="2 3" key="1">
    <citation type="submission" date="2015-07" db="EMBL/GenBank/DDBJ databases">
        <title>Acinetobacter yuneri, a novel member of Acinetobacter calcoaceticus-Acinetobacter baumannii complex isolated from clinical specimen.</title>
        <authorList>
            <person name="Yu Y."/>
        </authorList>
    </citation>
    <scope>NUCLEOTIDE SEQUENCE [LARGE SCALE GENOMIC DNA]</scope>
    <source>
        <strain evidence="2 3">A362</strain>
    </source>
</reference>
<sequence length="365" mass="42045">MSIDISELLKPINDSLLCGEDYSFSNEFHEIKKARTEDDLLLDQGDWVAERKQADWDFVAKSVSTLLTEKTKDIRLLTWLIEAWTHLNGFEGMVKGLTLTHTMLNQYWQDIHPIIEDDDLDQRIGLLQGLINQLPGLLKKVSLTSAVPYYNLLDYDNFLYHENIRRKQTEDYDSQSGPSELEQFDQAIFNTSKTFQYSNYQEFTSVLTEWNVLKQTLDHLMGLDSPSFAAIDSAFETIHSTLRKIYKAEAFGTGLAQTQEQAAVITTPSMGNQVPVQQIVSEQPMFQPQAQTHLANREQAMKVLQEIADYFQANEPHSPVSYMLQKTIKWSQMPLHEWLAQVIKDENPLQMVQEMLGVQPKNEYE</sequence>
<evidence type="ECO:0000313" key="2">
    <source>
        <dbReference type="EMBL" id="ONN56349.1"/>
    </source>
</evidence>
<dbReference type="NCBIfam" id="TIGR03363">
    <property type="entry name" value="VI_chp_8"/>
    <property type="match status" value="1"/>
</dbReference>
<dbReference type="Pfam" id="PF06812">
    <property type="entry name" value="ImpA_N"/>
    <property type="match status" value="1"/>
</dbReference>
<evidence type="ECO:0000313" key="3">
    <source>
        <dbReference type="Proteomes" id="UP000189376"/>
    </source>
</evidence>